<organism evidence="1 2">
    <name type="scientific">Moraxella caprae</name>
    <dbReference type="NCBI Taxonomy" id="90240"/>
    <lineage>
        <taxon>Bacteria</taxon>
        <taxon>Pseudomonadati</taxon>
        <taxon>Pseudomonadota</taxon>
        <taxon>Gammaproteobacteria</taxon>
        <taxon>Moraxellales</taxon>
        <taxon>Moraxellaceae</taxon>
        <taxon>Moraxella</taxon>
    </lineage>
</organism>
<dbReference type="EMBL" id="UGQB01000004">
    <property type="protein sequence ID" value="STZ08300.1"/>
    <property type="molecule type" value="Genomic_DNA"/>
</dbReference>
<evidence type="ECO:0000313" key="2">
    <source>
        <dbReference type="Proteomes" id="UP000254065"/>
    </source>
</evidence>
<proteinExistence type="predicted"/>
<dbReference type="AlphaFoldDB" id="A0A378R361"/>
<keyword evidence="2" id="KW-1185">Reference proteome</keyword>
<protein>
    <submittedName>
        <fullName evidence="1">Uncharacterized protein</fullName>
    </submittedName>
</protein>
<accession>A0A378R361</accession>
<name>A0A378R361_9GAMM</name>
<dbReference type="RefSeq" id="WP_147287553.1">
    <property type="nucleotide sequence ID" value="NZ_UGQB01000004.1"/>
</dbReference>
<gene>
    <name evidence="1" type="ORF">NCTC12877_01295</name>
</gene>
<reference evidence="1 2" key="1">
    <citation type="submission" date="2018-06" db="EMBL/GenBank/DDBJ databases">
        <authorList>
            <consortium name="Pathogen Informatics"/>
            <person name="Doyle S."/>
        </authorList>
    </citation>
    <scope>NUCLEOTIDE SEQUENCE [LARGE SCALE GENOMIC DNA]</scope>
    <source>
        <strain evidence="1 2">NCTC12877</strain>
    </source>
</reference>
<dbReference type="Proteomes" id="UP000254065">
    <property type="component" value="Unassembled WGS sequence"/>
</dbReference>
<evidence type="ECO:0000313" key="1">
    <source>
        <dbReference type="EMBL" id="STZ08300.1"/>
    </source>
</evidence>
<sequence>MTNLFIIYDHQFDDSPVCPQSVSCDTPTNESGSQDGGYPFSACSHNPQGVGADFFTPARMGTNP</sequence>